<name>A0A4Y7TCY2_COPMI</name>
<dbReference type="Proteomes" id="UP000298030">
    <property type="component" value="Unassembled WGS sequence"/>
</dbReference>
<evidence type="ECO:0000313" key="2">
    <source>
        <dbReference type="EMBL" id="TEB32000.1"/>
    </source>
</evidence>
<sequence>MSIEGIGMPLTDRNSQLILAHSSPSYSSDGMVVDSDDFPGSIDPMKISFQNPKWNEFVDKMASDIIWNVLVAGKWKTKPKVELVRASVHHSGSQIPSLQALVQRSRIRSRTHTSGYRLALSYNIMHTSPNVPIPALPTMEPAVERLRRVLQQWRDHKYTRSASMPFRVYLLSRCYAKAEVNKLHSPGYLKVKHLLPLAGELGFTVSFATLTYVVEGYNHDVRLPDFLDREGKARRMNQSGSTVEEIVEEEGECLVSSDASDDSGSGAEDDKPEKQEKQKRKGRLYFGNVDVNEDVVIPKNPFQGKEPDEKKYDLEKYGEISHIYKRTAIVLYRQEDDLKLKLALKGDKWALEELHRRTKKNGKPDAYARRIASALLEKLSVSTRSLYPSYTGSSDDQTLQKVIRYSWTWEDKELWKRAFALCTNYCVKSIKGIVNETLEYFYVKDVLPLIKKLLHNAPSLSLRHRLEIADTVARYEDDRAVLDDLLAKAIESYGAQDKDDVETIVKVVREKSLRLVNDVIIPKVAKRHGVANFFSTLLLNLHEHRADFPLPSSPLLGGKALTPPIHIDVVIRRCLQEYITQWNRLSAADLDIVQHITEVGMYVGEVKIVSDFLATIPPLINHPT</sequence>
<dbReference type="OrthoDB" id="27483at2759"/>
<dbReference type="EMBL" id="QPFP01000017">
    <property type="protein sequence ID" value="TEB32000.1"/>
    <property type="molecule type" value="Genomic_DNA"/>
</dbReference>
<keyword evidence="3" id="KW-1185">Reference proteome</keyword>
<protein>
    <submittedName>
        <fullName evidence="2">Uncharacterized protein</fullName>
    </submittedName>
</protein>
<proteinExistence type="predicted"/>
<feature type="region of interest" description="Disordered" evidence="1">
    <location>
        <begin position="254"/>
        <end position="283"/>
    </location>
</feature>
<gene>
    <name evidence="2" type="ORF">FA13DRAFT_1791270</name>
</gene>
<evidence type="ECO:0000256" key="1">
    <source>
        <dbReference type="SAM" id="MobiDB-lite"/>
    </source>
</evidence>
<reference evidence="2 3" key="1">
    <citation type="journal article" date="2019" name="Nat. Ecol. Evol.">
        <title>Megaphylogeny resolves global patterns of mushroom evolution.</title>
        <authorList>
            <person name="Varga T."/>
            <person name="Krizsan K."/>
            <person name="Foldi C."/>
            <person name="Dima B."/>
            <person name="Sanchez-Garcia M."/>
            <person name="Sanchez-Ramirez S."/>
            <person name="Szollosi G.J."/>
            <person name="Szarkandi J.G."/>
            <person name="Papp V."/>
            <person name="Albert L."/>
            <person name="Andreopoulos W."/>
            <person name="Angelini C."/>
            <person name="Antonin V."/>
            <person name="Barry K.W."/>
            <person name="Bougher N.L."/>
            <person name="Buchanan P."/>
            <person name="Buyck B."/>
            <person name="Bense V."/>
            <person name="Catcheside P."/>
            <person name="Chovatia M."/>
            <person name="Cooper J."/>
            <person name="Damon W."/>
            <person name="Desjardin D."/>
            <person name="Finy P."/>
            <person name="Geml J."/>
            <person name="Haridas S."/>
            <person name="Hughes K."/>
            <person name="Justo A."/>
            <person name="Karasinski D."/>
            <person name="Kautmanova I."/>
            <person name="Kiss B."/>
            <person name="Kocsube S."/>
            <person name="Kotiranta H."/>
            <person name="LaButti K.M."/>
            <person name="Lechner B.E."/>
            <person name="Liimatainen K."/>
            <person name="Lipzen A."/>
            <person name="Lukacs Z."/>
            <person name="Mihaltcheva S."/>
            <person name="Morgado L.N."/>
            <person name="Niskanen T."/>
            <person name="Noordeloos M.E."/>
            <person name="Ohm R.A."/>
            <person name="Ortiz-Santana B."/>
            <person name="Ovrebo C."/>
            <person name="Racz N."/>
            <person name="Riley R."/>
            <person name="Savchenko A."/>
            <person name="Shiryaev A."/>
            <person name="Soop K."/>
            <person name="Spirin V."/>
            <person name="Szebenyi C."/>
            <person name="Tomsovsky M."/>
            <person name="Tulloss R.E."/>
            <person name="Uehling J."/>
            <person name="Grigoriev I.V."/>
            <person name="Vagvolgyi C."/>
            <person name="Papp T."/>
            <person name="Martin F.M."/>
            <person name="Miettinen O."/>
            <person name="Hibbett D.S."/>
            <person name="Nagy L.G."/>
        </authorList>
    </citation>
    <scope>NUCLEOTIDE SEQUENCE [LARGE SCALE GENOMIC DNA]</scope>
    <source>
        <strain evidence="2 3">FP101781</strain>
    </source>
</reference>
<dbReference type="AlphaFoldDB" id="A0A4Y7TCY2"/>
<feature type="compositionally biased region" description="Low complexity" evidence="1">
    <location>
        <begin position="256"/>
        <end position="266"/>
    </location>
</feature>
<accession>A0A4Y7TCY2</accession>
<evidence type="ECO:0000313" key="3">
    <source>
        <dbReference type="Proteomes" id="UP000298030"/>
    </source>
</evidence>
<organism evidence="2 3">
    <name type="scientific">Coprinellus micaceus</name>
    <name type="common">Glistening ink-cap mushroom</name>
    <name type="synonym">Coprinus micaceus</name>
    <dbReference type="NCBI Taxonomy" id="71717"/>
    <lineage>
        <taxon>Eukaryota</taxon>
        <taxon>Fungi</taxon>
        <taxon>Dikarya</taxon>
        <taxon>Basidiomycota</taxon>
        <taxon>Agaricomycotina</taxon>
        <taxon>Agaricomycetes</taxon>
        <taxon>Agaricomycetidae</taxon>
        <taxon>Agaricales</taxon>
        <taxon>Agaricineae</taxon>
        <taxon>Psathyrellaceae</taxon>
        <taxon>Coprinellus</taxon>
    </lineage>
</organism>
<comment type="caution">
    <text evidence="2">The sequence shown here is derived from an EMBL/GenBank/DDBJ whole genome shotgun (WGS) entry which is preliminary data.</text>
</comment>